<dbReference type="RefSeq" id="WP_317974944.1">
    <property type="nucleotide sequence ID" value="NZ_BTFW01000001.1"/>
</dbReference>
<gene>
    <name evidence="2" type="ORF">NUTIK01_20130</name>
</gene>
<sequence>MLLATLLLATAPAPRPLDTVWRQVGPNPKAQQFSDLPIPGHHRPRSSDPLTPVQPDGARPDRAPAPARHDRLADCLNIGRDNPAMAVSLAEHWLAETKVPSEHVRADQCLGMMLTQQNDFTGAMGAFADAVSQIPASQAVGAVPLMAMAGNAALGAGKPQDALTWLDRALAVPGFADNPARAAMLNDRARALVALGRTADAAAALGQAHTLAPDNAESWLLSATLARRDKNLTQAQHDIETAARLDPRNPAIGVEAGVIAELSQREDAARQSWQSVVAMAPDSDEAQVARGYLEQIGAAPTSTSSAPKKAQAEAITR</sequence>
<evidence type="ECO:0000256" key="1">
    <source>
        <dbReference type="SAM" id="MobiDB-lite"/>
    </source>
</evidence>
<evidence type="ECO:0000313" key="2">
    <source>
        <dbReference type="EMBL" id="GMM61236.1"/>
    </source>
</evidence>
<reference evidence="2 3" key="1">
    <citation type="submission" date="2023-06" db="EMBL/GenBank/DDBJ databases">
        <title>Draft genome sequence of Novosphingobium sp. strain IK01.</title>
        <authorList>
            <person name="Hatamoto M."/>
            <person name="Ikarashi T."/>
            <person name="Yamaguchi T."/>
        </authorList>
    </citation>
    <scope>NUCLEOTIDE SEQUENCE [LARGE SCALE GENOMIC DNA]</scope>
    <source>
        <strain evidence="2 3">IK01</strain>
    </source>
</reference>
<feature type="compositionally biased region" description="Basic and acidic residues" evidence="1">
    <location>
        <begin position="58"/>
        <end position="67"/>
    </location>
</feature>
<dbReference type="PANTHER" id="PTHR44216">
    <property type="entry name" value="PROTEIN O-MANNOSYL-TRANSFERASE TMTC2"/>
    <property type="match status" value="1"/>
</dbReference>
<keyword evidence="3" id="KW-1185">Reference proteome</keyword>
<name>A0ABQ6P7L8_9SPHN</name>
<protein>
    <recommendedName>
        <fullName evidence="4">Tetratricopeptide repeat protein</fullName>
    </recommendedName>
</protein>
<dbReference type="EMBL" id="BTFW01000001">
    <property type="protein sequence ID" value="GMM61236.1"/>
    <property type="molecule type" value="Genomic_DNA"/>
</dbReference>
<evidence type="ECO:0008006" key="4">
    <source>
        <dbReference type="Google" id="ProtNLM"/>
    </source>
</evidence>
<evidence type="ECO:0000313" key="3">
    <source>
        <dbReference type="Proteomes" id="UP001187221"/>
    </source>
</evidence>
<dbReference type="InterPro" id="IPR011990">
    <property type="entry name" value="TPR-like_helical_dom_sf"/>
</dbReference>
<dbReference type="SUPFAM" id="SSF48452">
    <property type="entry name" value="TPR-like"/>
    <property type="match status" value="1"/>
</dbReference>
<dbReference type="InterPro" id="IPR019734">
    <property type="entry name" value="TPR_rpt"/>
</dbReference>
<dbReference type="SMART" id="SM00028">
    <property type="entry name" value="TPR"/>
    <property type="match status" value="4"/>
</dbReference>
<dbReference type="Proteomes" id="UP001187221">
    <property type="component" value="Unassembled WGS sequence"/>
</dbReference>
<dbReference type="Gene3D" id="1.25.40.10">
    <property type="entry name" value="Tetratricopeptide repeat domain"/>
    <property type="match status" value="1"/>
</dbReference>
<comment type="caution">
    <text evidence="2">The sequence shown here is derived from an EMBL/GenBank/DDBJ whole genome shotgun (WGS) entry which is preliminary data.</text>
</comment>
<feature type="region of interest" description="Disordered" evidence="1">
    <location>
        <begin position="296"/>
        <end position="317"/>
    </location>
</feature>
<accession>A0ABQ6P7L8</accession>
<dbReference type="Pfam" id="PF13432">
    <property type="entry name" value="TPR_16"/>
    <property type="match status" value="2"/>
</dbReference>
<feature type="region of interest" description="Disordered" evidence="1">
    <location>
        <begin position="18"/>
        <end position="67"/>
    </location>
</feature>
<proteinExistence type="predicted"/>
<dbReference type="InterPro" id="IPR052384">
    <property type="entry name" value="TMTC_O-mannosyltransferase"/>
</dbReference>
<dbReference type="PANTHER" id="PTHR44216:SF3">
    <property type="entry name" value="PROTEIN O-MANNOSYL-TRANSFERASE TMTC2"/>
    <property type="match status" value="1"/>
</dbReference>
<organism evidence="2 3">
    <name type="scientific">Novosphingobium pituita</name>
    <dbReference type="NCBI Taxonomy" id="3056842"/>
    <lineage>
        <taxon>Bacteria</taxon>
        <taxon>Pseudomonadati</taxon>
        <taxon>Pseudomonadota</taxon>
        <taxon>Alphaproteobacteria</taxon>
        <taxon>Sphingomonadales</taxon>
        <taxon>Sphingomonadaceae</taxon>
        <taxon>Novosphingobium</taxon>
    </lineage>
</organism>